<evidence type="ECO:0000313" key="2">
    <source>
        <dbReference type="Proteomes" id="UP000198122"/>
    </source>
</evidence>
<proteinExistence type="predicted"/>
<evidence type="ECO:0000313" key="1">
    <source>
        <dbReference type="EMBL" id="SNC61628.1"/>
    </source>
</evidence>
<gene>
    <name evidence="1" type="ORF">SAMN05445756_0521</name>
</gene>
<protein>
    <recommendedName>
        <fullName evidence="3">DUF559 domain-containing protein</fullName>
    </recommendedName>
</protein>
<name>A0A212T6H0_9MICO</name>
<dbReference type="EMBL" id="FYEZ01000001">
    <property type="protein sequence ID" value="SNC61628.1"/>
    <property type="molecule type" value="Genomic_DNA"/>
</dbReference>
<dbReference type="AlphaFoldDB" id="A0A212T6H0"/>
<accession>A0A212T6H0</accession>
<keyword evidence="2" id="KW-1185">Reference proteome</keyword>
<evidence type="ECO:0008006" key="3">
    <source>
        <dbReference type="Google" id="ProtNLM"/>
    </source>
</evidence>
<organism evidence="1 2">
    <name type="scientific">Kytococcus aerolatus</name>
    <dbReference type="NCBI Taxonomy" id="592308"/>
    <lineage>
        <taxon>Bacteria</taxon>
        <taxon>Bacillati</taxon>
        <taxon>Actinomycetota</taxon>
        <taxon>Actinomycetes</taxon>
        <taxon>Micrococcales</taxon>
        <taxon>Kytococcaceae</taxon>
        <taxon>Kytococcus</taxon>
    </lineage>
</organism>
<reference evidence="1 2" key="1">
    <citation type="submission" date="2017-06" db="EMBL/GenBank/DDBJ databases">
        <authorList>
            <person name="Kim H.J."/>
            <person name="Triplett B.A."/>
        </authorList>
    </citation>
    <scope>NUCLEOTIDE SEQUENCE [LARGE SCALE GENOMIC DNA]</scope>
    <source>
        <strain evidence="1 2">DSM 22179</strain>
    </source>
</reference>
<sequence>MPAPDSTPEHFTVHDARTHGWTRARLRSARWHRPTYGARSRTAPTEHAHHVAAVMTAVRDDAAASCHSAAVLHGLPLPRPVRPTAPVHLMVPTGQRIRRPEVVAHTGLEGRELVTVQGLRVLSPVDTWVGLAAPGHLDTEALVVVGDHLVRRQHGQRLEALDAALERLAGTPGIRRAREARRWVRRGSRSPRESVARFAMMQWGLPEPELNADVCDAHGAWLGEVDFVWRAQGVVCEYDGAFHYDPEHLQRTLRRRERLVDAGWSHLTLTRDDMHPARRAAWLRDLERRLAGGH</sequence>
<dbReference type="Proteomes" id="UP000198122">
    <property type="component" value="Unassembled WGS sequence"/>
</dbReference>
<dbReference type="OrthoDB" id="3173471at2"/>
<dbReference type="RefSeq" id="WP_088817517.1">
    <property type="nucleotide sequence ID" value="NZ_FYEZ01000001.1"/>
</dbReference>